<evidence type="ECO:0000259" key="1">
    <source>
        <dbReference type="Pfam" id="PF13468"/>
    </source>
</evidence>
<dbReference type="STRING" id="655353.SAMN04488056_10451"/>
<dbReference type="PANTHER" id="PTHR40265:SF1">
    <property type="entry name" value="GLYOXALASE-LIKE DOMAIN-CONTAINING PROTEIN"/>
    <property type="match status" value="1"/>
</dbReference>
<name>A0A1I5FI77_9HYPH</name>
<organism evidence="2 3">
    <name type="scientific">Cohaesibacter marisflavi</name>
    <dbReference type="NCBI Taxonomy" id="655353"/>
    <lineage>
        <taxon>Bacteria</taxon>
        <taxon>Pseudomonadati</taxon>
        <taxon>Pseudomonadota</taxon>
        <taxon>Alphaproteobacteria</taxon>
        <taxon>Hyphomicrobiales</taxon>
        <taxon>Cohaesibacteraceae</taxon>
    </lineage>
</organism>
<evidence type="ECO:0000313" key="2">
    <source>
        <dbReference type="EMBL" id="SFO23412.1"/>
    </source>
</evidence>
<accession>A0A1I5FI77</accession>
<sequence length="291" mass="31869">MLRGVDHIVVAVKDLEAARALYTALGFTVTPTFHHPFGTMSAHVQLDRSFLELLAIEDESLMPPQAEGDLSFPRFNLAFLEKRQGASMLVLRSLDRTADLDAFKALGLRTFPPFDFGRKATLPDGSAAEVGFALGFVENPLMKETGFFVCQHKHQPELFWKEEFQTHRNGADSIASVLFVAHNPSDHHEFLGGFTGQRVMRSSSAGVVMDMDGSDLQVLTPSACKAFYDLDVPHDLPEEGGVLGVRIRVDMARAKAVLDEAHIPYSIHNGQYILQAEATGGVGLVLCEASD</sequence>
<reference evidence="2 3" key="1">
    <citation type="submission" date="2016-10" db="EMBL/GenBank/DDBJ databases">
        <authorList>
            <person name="de Groot N.N."/>
        </authorList>
    </citation>
    <scope>NUCLEOTIDE SEQUENCE [LARGE SCALE GENOMIC DNA]</scope>
    <source>
        <strain evidence="2 3">CGMCC 1.9157</strain>
    </source>
</reference>
<feature type="domain" description="Glyoxalase-like" evidence="1">
    <location>
        <begin position="5"/>
        <end position="190"/>
    </location>
</feature>
<dbReference type="SUPFAM" id="SSF54593">
    <property type="entry name" value="Glyoxalase/Bleomycin resistance protein/Dihydroxybiphenyl dioxygenase"/>
    <property type="match status" value="1"/>
</dbReference>
<proteinExistence type="predicted"/>
<keyword evidence="3" id="KW-1185">Reference proteome</keyword>
<dbReference type="AlphaFoldDB" id="A0A1I5FI77"/>
<dbReference type="PANTHER" id="PTHR40265">
    <property type="entry name" value="BLL2707 PROTEIN"/>
    <property type="match status" value="1"/>
</dbReference>
<dbReference type="InterPro" id="IPR025870">
    <property type="entry name" value="Glyoxalase-like_dom"/>
</dbReference>
<dbReference type="Gene3D" id="3.10.180.10">
    <property type="entry name" value="2,3-Dihydroxybiphenyl 1,2-Dioxygenase, domain 1"/>
    <property type="match status" value="1"/>
</dbReference>
<dbReference type="Proteomes" id="UP000199236">
    <property type="component" value="Unassembled WGS sequence"/>
</dbReference>
<gene>
    <name evidence="2" type="ORF">SAMN04488056_10451</name>
</gene>
<dbReference type="InterPro" id="IPR029068">
    <property type="entry name" value="Glyas_Bleomycin-R_OHBP_Dase"/>
</dbReference>
<dbReference type="EMBL" id="FOVR01000004">
    <property type="protein sequence ID" value="SFO23412.1"/>
    <property type="molecule type" value="Genomic_DNA"/>
</dbReference>
<dbReference type="Pfam" id="PF13468">
    <property type="entry name" value="Glyoxalase_3"/>
    <property type="match status" value="1"/>
</dbReference>
<dbReference type="RefSeq" id="WP_090071452.1">
    <property type="nucleotide sequence ID" value="NZ_FOVR01000004.1"/>
</dbReference>
<protein>
    <submittedName>
        <fullName evidence="2">Glyoxalase-like domain-containing protein</fullName>
    </submittedName>
</protein>
<evidence type="ECO:0000313" key="3">
    <source>
        <dbReference type="Proteomes" id="UP000199236"/>
    </source>
</evidence>
<dbReference type="OrthoDB" id="9812467at2"/>